<protein>
    <submittedName>
        <fullName evidence="1">Uncharacterized protein</fullName>
    </submittedName>
</protein>
<dbReference type="EMBL" id="CM023472">
    <property type="protein sequence ID" value="KAH7959095.1"/>
    <property type="molecule type" value="Genomic_DNA"/>
</dbReference>
<evidence type="ECO:0000313" key="1">
    <source>
        <dbReference type="EMBL" id="KAH7959095.1"/>
    </source>
</evidence>
<organism evidence="1 2">
    <name type="scientific">Dermacentor silvarum</name>
    <name type="common">Tick</name>
    <dbReference type="NCBI Taxonomy" id="543639"/>
    <lineage>
        <taxon>Eukaryota</taxon>
        <taxon>Metazoa</taxon>
        <taxon>Ecdysozoa</taxon>
        <taxon>Arthropoda</taxon>
        <taxon>Chelicerata</taxon>
        <taxon>Arachnida</taxon>
        <taxon>Acari</taxon>
        <taxon>Parasitiformes</taxon>
        <taxon>Ixodida</taxon>
        <taxon>Ixodoidea</taxon>
        <taxon>Ixodidae</taxon>
        <taxon>Rhipicephalinae</taxon>
        <taxon>Dermacentor</taxon>
    </lineage>
</organism>
<keyword evidence="2" id="KW-1185">Reference proteome</keyword>
<evidence type="ECO:0000313" key="2">
    <source>
        <dbReference type="Proteomes" id="UP000821865"/>
    </source>
</evidence>
<name>A0ACB8D3T2_DERSI</name>
<accession>A0ACB8D3T2</accession>
<reference evidence="1" key="1">
    <citation type="submission" date="2020-05" db="EMBL/GenBank/DDBJ databases">
        <title>Large-scale comparative analyses of tick genomes elucidate their genetic diversity and vector capacities.</title>
        <authorList>
            <person name="Jia N."/>
            <person name="Wang J."/>
            <person name="Shi W."/>
            <person name="Du L."/>
            <person name="Sun Y."/>
            <person name="Zhan W."/>
            <person name="Jiang J."/>
            <person name="Wang Q."/>
            <person name="Zhang B."/>
            <person name="Ji P."/>
            <person name="Sakyi L.B."/>
            <person name="Cui X."/>
            <person name="Yuan T."/>
            <person name="Jiang B."/>
            <person name="Yang W."/>
            <person name="Lam T.T.-Y."/>
            <person name="Chang Q."/>
            <person name="Ding S."/>
            <person name="Wang X."/>
            <person name="Zhu J."/>
            <person name="Ruan X."/>
            <person name="Zhao L."/>
            <person name="Wei J."/>
            <person name="Que T."/>
            <person name="Du C."/>
            <person name="Cheng J."/>
            <person name="Dai P."/>
            <person name="Han X."/>
            <person name="Huang E."/>
            <person name="Gao Y."/>
            <person name="Liu J."/>
            <person name="Shao H."/>
            <person name="Ye R."/>
            <person name="Li L."/>
            <person name="Wei W."/>
            <person name="Wang X."/>
            <person name="Wang C."/>
            <person name="Yang T."/>
            <person name="Huo Q."/>
            <person name="Li W."/>
            <person name="Guo W."/>
            <person name="Chen H."/>
            <person name="Zhou L."/>
            <person name="Ni X."/>
            <person name="Tian J."/>
            <person name="Zhou Y."/>
            <person name="Sheng Y."/>
            <person name="Liu T."/>
            <person name="Pan Y."/>
            <person name="Xia L."/>
            <person name="Li J."/>
            <person name="Zhao F."/>
            <person name="Cao W."/>
        </authorList>
    </citation>
    <scope>NUCLEOTIDE SEQUENCE</scope>
    <source>
        <strain evidence="1">Dsil-2018</strain>
    </source>
</reference>
<comment type="caution">
    <text evidence="1">The sequence shown here is derived from an EMBL/GenBank/DDBJ whole genome shotgun (WGS) entry which is preliminary data.</text>
</comment>
<dbReference type="Proteomes" id="UP000821865">
    <property type="component" value="Chromosome 3"/>
</dbReference>
<gene>
    <name evidence="1" type="ORF">HPB49_008188</name>
</gene>
<proteinExistence type="predicted"/>
<sequence>MFRAFVLIALATCAFAGFAGYAGYPVGYSVAAPTYAAYHAPLASVSAVHHAPAYGYGFGYGVPAYGFGLGSYGLSYGYGLGGLGYSTFLRKKYNAEEIVFLSSERLQQLVNLFMCFEKIRACVLLAFATCALAGYAGYPVGYSLAAPAYAAYHAPLASVSTVHHAPAFGYGLGYGFGVPAYGYGLGSYGLSYGYGLGGLGYSTFLRKKLNRFSLIRDVQDFFLRMVYKFRNCLVLALASCAFAGYVGYPYTYSVVAPTYAAYHAPVSAVSTVHHTPAFTYGYGYPGFNYGLGSYGLSYGYGLGGLGYTTLLKKCEYVVQRRGRGGGGGGAHLQRGWNDSRNEA</sequence>